<gene>
    <name evidence="2" type="ORF">EQG61_06420</name>
</gene>
<feature type="chain" id="PRO_5020949867" description="VCBS repeat-containing protein" evidence="1">
    <location>
        <begin position="18"/>
        <end position="186"/>
    </location>
</feature>
<evidence type="ECO:0000313" key="2">
    <source>
        <dbReference type="EMBL" id="RXR22861.1"/>
    </source>
</evidence>
<dbReference type="AlphaFoldDB" id="A0A4V1N2P8"/>
<keyword evidence="3" id="KW-1185">Reference proteome</keyword>
<name>A0A4V1N2P8_9FLAO</name>
<proteinExistence type="predicted"/>
<evidence type="ECO:0008006" key="4">
    <source>
        <dbReference type="Google" id="ProtNLM"/>
    </source>
</evidence>
<evidence type="ECO:0000256" key="1">
    <source>
        <dbReference type="SAM" id="SignalP"/>
    </source>
</evidence>
<dbReference type="Proteomes" id="UP000289857">
    <property type="component" value="Unassembled WGS sequence"/>
</dbReference>
<accession>A0A4V1N2P8</accession>
<dbReference type="EMBL" id="SBKN01000003">
    <property type="protein sequence ID" value="RXR22861.1"/>
    <property type="molecule type" value="Genomic_DNA"/>
</dbReference>
<evidence type="ECO:0000313" key="3">
    <source>
        <dbReference type="Proteomes" id="UP000289857"/>
    </source>
</evidence>
<dbReference type="RefSeq" id="WP_129461091.1">
    <property type="nucleotide sequence ID" value="NZ_SBKN01000003.1"/>
</dbReference>
<dbReference type="InterPro" id="IPR028994">
    <property type="entry name" value="Integrin_alpha_N"/>
</dbReference>
<feature type="signal peptide" evidence="1">
    <location>
        <begin position="1"/>
        <end position="17"/>
    </location>
</feature>
<dbReference type="OrthoDB" id="1335944at2"/>
<keyword evidence="1" id="KW-0732">Signal</keyword>
<dbReference type="SUPFAM" id="SSF69318">
    <property type="entry name" value="Integrin alpha N-terminal domain"/>
    <property type="match status" value="1"/>
</dbReference>
<organism evidence="2 3">
    <name type="scientific">Flavobacterium stagni</name>
    <dbReference type="NCBI Taxonomy" id="2506421"/>
    <lineage>
        <taxon>Bacteria</taxon>
        <taxon>Pseudomonadati</taxon>
        <taxon>Bacteroidota</taxon>
        <taxon>Flavobacteriia</taxon>
        <taxon>Flavobacteriales</taxon>
        <taxon>Flavobacteriaceae</taxon>
        <taxon>Flavobacterium</taxon>
    </lineage>
</organism>
<sequence>MTKSLLLFFLGFGFWSAAQNGTPKDTITQVVQFDIKKMILGDMNGDTIIDTAFVKMPHYTNEETWGDCRGGGCEIEISFSYTPAKIQLSNAVDAGVEAIGDVNHDGFQEIIVVPGWIIGCWGQYRFYTEKDTQWNEFGRANRYICEEEPYANCIVKRTKDYLTVEEDIIKNGDQAKQKKKLKIPKK</sequence>
<reference evidence="3" key="1">
    <citation type="submission" date="2019-01" db="EMBL/GenBank/DDBJ databases">
        <title>Cytophagaceae bacterium strain CAR-16.</title>
        <authorList>
            <person name="Chen W.-M."/>
        </authorList>
    </citation>
    <scope>NUCLEOTIDE SEQUENCE [LARGE SCALE GENOMIC DNA]</scope>
    <source>
        <strain evidence="3">WWJ-16</strain>
    </source>
</reference>
<comment type="caution">
    <text evidence="2">The sequence shown here is derived from an EMBL/GenBank/DDBJ whole genome shotgun (WGS) entry which is preliminary data.</text>
</comment>
<protein>
    <recommendedName>
        <fullName evidence="4">VCBS repeat-containing protein</fullName>
    </recommendedName>
</protein>